<dbReference type="OrthoDB" id="9809364at2"/>
<dbReference type="InterPro" id="IPR036737">
    <property type="entry name" value="OmpA-like_sf"/>
</dbReference>
<dbReference type="EMBL" id="FOOT01000006">
    <property type="protein sequence ID" value="SFH16838.1"/>
    <property type="molecule type" value="Genomic_DNA"/>
</dbReference>
<dbReference type="STRING" id="1436961.SAMN05421739_106234"/>
<protein>
    <submittedName>
        <fullName evidence="2">Outer membrane protein OmpA</fullName>
    </submittedName>
</protein>
<name>A0A1I2XTL1_9BACT</name>
<evidence type="ECO:0000313" key="2">
    <source>
        <dbReference type="EMBL" id="SFH16838.1"/>
    </source>
</evidence>
<feature type="signal peptide" evidence="1">
    <location>
        <begin position="1"/>
        <end position="19"/>
    </location>
</feature>
<feature type="chain" id="PRO_5011629907" evidence="1">
    <location>
        <begin position="20"/>
        <end position="426"/>
    </location>
</feature>
<evidence type="ECO:0000256" key="1">
    <source>
        <dbReference type="SAM" id="SignalP"/>
    </source>
</evidence>
<accession>A0A1I2XTL1</accession>
<dbReference type="Proteomes" id="UP000198724">
    <property type="component" value="Unassembled WGS sequence"/>
</dbReference>
<evidence type="ECO:0000313" key="3">
    <source>
        <dbReference type="Proteomes" id="UP000198724"/>
    </source>
</evidence>
<gene>
    <name evidence="2" type="ORF">SAMN05421739_106234</name>
</gene>
<dbReference type="SUPFAM" id="SSF103088">
    <property type="entry name" value="OmpA-like"/>
    <property type="match status" value="1"/>
</dbReference>
<dbReference type="AlphaFoldDB" id="A0A1I2XTL1"/>
<sequence>MKKTIYSAVLVLAAITARAQTPVLETREPLADAILIGDDLMVYTKKEALGQFLYRADKSSGQLVRDTQLNAGAINAVVGTDPATGEFYVYQQTGSKAGRIAIYLPVEDGFTKTGELPVPRFKNNSEQLGMHLTSDRQRLYLSAELGKSEGYEDLYLSQWQNGRWTKPQLLAKAVNTRSPEFAPFVAEGTLYFSRKEGEASYTYAVALEDGKPKGEPVRLPAPKNQDGVFQASYRKVGERELWMSGKDGLQTVYLLGPSLEAGANSLTDAAAAVAPAPEQNVPRAENTEEVAPPALALTAAAQDMAPLVPESPTVRETAPGGDVIAEVFEGQQLYYALNQVFMGPAEERALRAFLKNLPSAASITITGYSDAIGSTRAKERVSRQRAALVKGYINQHFAGRRFTLVTKHQVLTERGKSARRVDLQVR</sequence>
<keyword evidence="3" id="KW-1185">Reference proteome</keyword>
<dbReference type="RefSeq" id="WP_092104293.1">
    <property type="nucleotide sequence ID" value="NZ_FOOT01000006.1"/>
</dbReference>
<dbReference type="Gene3D" id="3.30.1330.60">
    <property type="entry name" value="OmpA-like domain"/>
    <property type="match status" value="1"/>
</dbReference>
<organism evidence="2 3">
    <name type="scientific">Pontibacter chinhatensis</name>
    <dbReference type="NCBI Taxonomy" id="1436961"/>
    <lineage>
        <taxon>Bacteria</taxon>
        <taxon>Pseudomonadati</taxon>
        <taxon>Bacteroidota</taxon>
        <taxon>Cytophagia</taxon>
        <taxon>Cytophagales</taxon>
        <taxon>Hymenobacteraceae</taxon>
        <taxon>Pontibacter</taxon>
    </lineage>
</organism>
<reference evidence="3" key="1">
    <citation type="submission" date="2016-10" db="EMBL/GenBank/DDBJ databases">
        <authorList>
            <person name="Varghese N."/>
            <person name="Submissions S."/>
        </authorList>
    </citation>
    <scope>NUCLEOTIDE SEQUENCE [LARGE SCALE GENOMIC DNA]</scope>
    <source>
        <strain evidence="3">LP51</strain>
    </source>
</reference>
<keyword evidence="1" id="KW-0732">Signal</keyword>
<dbReference type="SUPFAM" id="SSF69304">
    <property type="entry name" value="Tricorn protease N-terminal domain"/>
    <property type="match status" value="1"/>
</dbReference>
<proteinExistence type="predicted"/>